<gene>
    <name evidence="1" type="ORF">PCASD_10852</name>
</gene>
<protein>
    <submittedName>
        <fullName evidence="1">Uncharacterized protein</fullName>
    </submittedName>
</protein>
<comment type="caution">
    <text evidence="1">The sequence shown here is derived from an EMBL/GenBank/DDBJ whole genome shotgun (WGS) entry which is preliminary data.</text>
</comment>
<organism evidence="1 2">
    <name type="scientific">Puccinia coronata f. sp. avenae</name>
    <dbReference type="NCBI Taxonomy" id="200324"/>
    <lineage>
        <taxon>Eukaryota</taxon>
        <taxon>Fungi</taxon>
        <taxon>Dikarya</taxon>
        <taxon>Basidiomycota</taxon>
        <taxon>Pucciniomycotina</taxon>
        <taxon>Pucciniomycetes</taxon>
        <taxon>Pucciniales</taxon>
        <taxon>Pucciniaceae</taxon>
        <taxon>Puccinia</taxon>
    </lineage>
</organism>
<dbReference type="EMBL" id="PGCI01000091">
    <property type="protein sequence ID" value="PLW41283.1"/>
    <property type="molecule type" value="Genomic_DNA"/>
</dbReference>
<dbReference type="Proteomes" id="UP000235392">
    <property type="component" value="Unassembled WGS sequence"/>
</dbReference>
<evidence type="ECO:0000313" key="2">
    <source>
        <dbReference type="Proteomes" id="UP000235392"/>
    </source>
</evidence>
<name>A0A2N5UU57_9BASI</name>
<dbReference type="AlphaFoldDB" id="A0A2N5UU57"/>
<accession>A0A2N5UU57</accession>
<sequence>MLAVFMKIKRKPHLSVKVTLIQSSQPTNPAHSVNSEFFKHLHSHPLSSKVLMYQQYSASLKFSAVQVALNGATLEEINRMYAAQISVDSL</sequence>
<reference evidence="1 2" key="1">
    <citation type="submission" date="2017-11" db="EMBL/GenBank/DDBJ databases">
        <title>De novo assembly and phasing of dikaryotic genomes from two isolates of Puccinia coronata f. sp. avenae, the causal agent of oat crown rust.</title>
        <authorList>
            <person name="Miller M.E."/>
            <person name="Zhang Y."/>
            <person name="Omidvar V."/>
            <person name="Sperschneider J."/>
            <person name="Schwessinger B."/>
            <person name="Raley C."/>
            <person name="Palmer J.M."/>
            <person name="Garnica D."/>
            <person name="Upadhyaya N."/>
            <person name="Rathjen J."/>
            <person name="Taylor J.M."/>
            <person name="Park R.F."/>
            <person name="Dodds P.N."/>
            <person name="Hirsch C.D."/>
            <person name="Kianian S.F."/>
            <person name="Figueroa M."/>
        </authorList>
    </citation>
    <scope>NUCLEOTIDE SEQUENCE [LARGE SCALE GENOMIC DNA]</scope>
    <source>
        <strain evidence="1">12SD80</strain>
    </source>
</reference>
<proteinExistence type="predicted"/>
<evidence type="ECO:0000313" key="1">
    <source>
        <dbReference type="EMBL" id="PLW41283.1"/>
    </source>
</evidence>